<comment type="caution">
    <text evidence="1">The sequence shown here is derived from an EMBL/GenBank/DDBJ whole genome shotgun (WGS) entry which is preliminary data.</text>
</comment>
<accession>A0ABX0BT46</accession>
<evidence type="ECO:0000313" key="2">
    <source>
        <dbReference type="Proteomes" id="UP000470404"/>
    </source>
</evidence>
<organism evidence="1 2">
    <name type="scientific">Amycolatopsis rubida</name>
    <dbReference type="NCBI Taxonomy" id="112413"/>
    <lineage>
        <taxon>Bacteria</taxon>
        <taxon>Bacillati</taxon>
        <taxon>Actinomycetota</taxon>
        <taxon>Actinomycetes</taxon>
        <taxon>Pseudonocardiales</taxon>
        <taxon>Pseudonocardiaceae</taxon>
        <taxon>Amycolatopsis</taxon>
    </lineage>
</organism>
<reference evidence="1 2" key="1">
    <citation type="submission" date="2020-01" db="EMBL/GenBank/DDBJ databases">
        <title>Insect and environment-associated Actinomycetes.</title>
        <authorList>
            <person name="Currrie C."/>
            <person name="Chevrette M."/>
            <person name="Carlson C."/>
            <person name="Stubbendieck R."/>
            <person name="Wendt-Pienkowski E."/>
        </authorList>
    </citation>
    <scope>NUCLEOTIDE SEQUENCE [LARGE SCALE GENOMIC DNA]</scope>
    <source>
        <strain evidence="1 2">SID8386</strain>
    </source>
</reference>
<keyword evidence="2" id="KW-1185">Reference proteome</keyword>
<dbReference type="Proteomes" id="UP000470404">
    <property type="component" value="Unassembled WGS sequence"/>
</dbReference>
<name>A0ABX0BT46_9PSEU</name>
<sequence length="50" mass="5263">MLVGVELVLPSADDIRKLAAAGRLHELAAAAVEARDPPGNLLRFTPARAE</sequence>
<gene>
    <name evidence="1" type="ORF">G3I59_25210</name>
</gene>
<dbReference type="RefSeq" id="WP_157905167.1">
    <property type="nucleotide sequence ID" value="NZ_FOWC01000008.1"/>
</dbReference>
<protein>
    <submittedName>
        <fullName evidence="1">Uncharacterized protein</fullName>
    </submittedName>
</protein>
<proteinExistence type="predicted"/>
<dbReference type="EMBL" id="JAAGNC010000126">
    <property type="protein sequence ID" value="NEC58807.1"/>
    <property type="molecule type" value="Genomic_DNA"/>
</dbReference>
<evidence type="ECO:0000313" key="1">
    <source>
        <dbReference type="EMBL" id="NEC58807.1"/>
    </source>
</evidence>